<dbReference type="Pfam" id="PF10934">
    <property type="entry name" value="Sheath_initiator"/>
    <property type="match status" value="1"/>
</dbReference>
<comment type="caution">
    <text evidence="1">The sequence shown here is derived from an EMBL/GenBank/DDBJ whole genome shotgun (WGS) entry which is preliminary data.</text>
</comment>
<sequence length="139" mass="15696">MLPTDYNDGLVQDFTIKTQPTLTYRLRFDGRPAGGMLNGTEAMKQAVFLALQTERFCYAIYSWNYGVELERLFGEGITPYLQARIRSAIEDALLADDRITQVDGFSFERTGRERLTVTFTVHTTQGDIQSDYEFTGGAA</sequence>
<dbReference type="EMBL" id="JACOPL010000021">
    <property type="protein sequence ID" value="MBC5726605.1"/>
    <property type="molecule type" value="Genomic_DNA"/>
</dbReference>
<protein>
    <submittedName>
        <fullName evidence="1">DUF2634 domain-containing protein</fullName>
    </submittedName>
</protein>
<dbReference type="InterPro" id="IPR020288">
    <property type="entry name" value="Sheath_initiator"/>
</dbReference>
<keyword evidence="2" id="KW-1185">Reference proteome</keyword>
<accession>A0A923LWC5</accession>
<evidence type="ECO:0000313" key="2">
    <source>
        <dbReference type="Proteomes" id="UP000606499"/>
    </source>
</evidence>
<gene>
    <name evidence="1" type="ORF">H8S45_14210</name>
</gene>
<reference evidence="1" key="1">
    <citation type="submission" date="2020-08" db="EMBL/GenBank/DDBJ databases">
        <title>Genome public.</title>
        <authorList>
            <person name="Liu C."/>
            <person name="Sun Q."/>
        </authorList>
    </citation>
    <scope>NUCLEOTIDE SEQUENCE</scope>
    <source>
        <strain evidence="1">NSJ-28</strain>
    </source>
</reference>
<dbReference type="AlphaFoldDB" id="A0A923LWC5"/>
<dbReference type="Gene3D" id="3.10.450.40">
    <property type="match status" value="1"/>
</dbReference>
<evidence type="ECO:0000313" key="1">
    <source>
        <dbReference type="EMBL" id="MBC5726605.1"/>
    </source>
</evidence>
<organism evidence="1 2">
    <name type="scientific">Agathobaculum faecis</name>
    <dbReference type="NCBI Taxonomy" id="2763013"/>
    <lineage>
        <taxon>Bacteria</taxon>
        <taxon>Bacillati</taxon>
        <taxon>Bacillota</taxon>
        <taxon>Clostridia</taxon>
        <taxon>Eubacteriales</taxon>
        <taxon>Butyricicoccaceae</taxon>
        <taxon>Agathobaculum</taxon>
    </lineage>
</organism>
<dbReference type="Proteomes" id="UP000606499">
    <property type="component" value="Unassembled WGS sequence"/>
</dbReference>
<name>A0A923LWC5_9FIRM</name>
<dbReference type="RefSeq" id="WP_186950289.1">
    <property type="nucleotide sequence ID" value="NZ_JACOPL010000021.1"/>
</dbReference>
<dbReference type="SUPFAM" id="SSF160719">
    <property type="entry name" value="gpW/gp25-like"/>
    <property type="match status" value="1"/>
</dbReference>
<proteinExistence type="predicted"/>